<dbReference type="InterPro" id="IPR001647">
    <property type="entry name" value="HTH_TetR"/>
</dbReference>
<dbReference type="PROSITE" id="PS50977">
    <property type="entry name" value="HTH_TETR_2"/>
    <property type="match status" value="1"/>
</dbReference>
<evidence type="ECO:0000256" key="2">
    <source>
        <dbReference type="ARBA" id="ARBA00023015"/>
    </source>
</evidence>
<organism evidence="7 8">
    <name type="scientific">Paraburkholderia bannensis</name>
    <dbReference type="NCBI Taxonomy" id="765414"/>
    <lineage>
        <taxon>Bacteria</taxon>
        <taxon>Pseudomonadati</taxon>
        <taxon>Pseudomonadota</taxon>
        <taxon>Betaproteobacteria</taxon>
        <taxon>Burkholderiales</taxon>
        <taxon>Burkholderiaceae</taxon>
        <taxon>Paraburkholderia</taxon>
    </lineage>
</organism>
<dbReference type="GO" id="GO:0000976">
    <property type="term" value="F:transcription cis-regulatory region binding"/>
    <property type="evidence" value="ECO:0007669"/>
    <property type="project" value="TreeGrafter"/>
</dbReference>
<dbReference type="GO" id="GO:0003700">
    <property type="term" value="F:DNA-binding transcription factor activity"/>
    <property type="evidence" value="ECO:0007669"/>
    <property type="project" value="TreeGrafter"/>
</dbReference>
<dbReference type="PANTHER" id="PTHR30055">
    <property type="entry name" value="HTH-TYPE TRANSCRIPTIONAL REGULATOR RUTR"/>
    <property type="match status" value="1"/>
</dbReference>
<dbReference type="InterPro" id="IPR009057">
    <property type="entry name" value="Homeodomain-like_sf"/>
</dbReference>
<dbReference type="InterPro" id="IPR050109">
    <property type="entry name" value="HTH-type_TetR-like_transc_reg"/>
</dbReference>
<dbReference type="SUPFAM" id="SSF46689">
    <property type="entry name" value="Homeodomain-like"/>
    <property type="match status" value="1"/>
</dbReference>
<reference evidence="7 8" key="1">
    <citation type="submission" date="2020-08" db="EMBL/GenBank/DDBJ databases">
        <title>Above-ground endophytic microbial communities from plants in different locations in the United States.</title>
        <authorList>
            <person name="Frank C."/>
        </authorList>
    </citation>
    <scope>NUCLEOTIDE SEQUENCE [LARGE SCALE GENOMIC DNA]</scope>
    <source>
        <strain evidence="7 8">WP4_2_2</strain>
    </source>
</reference>
<dbReference type="PROSITE" id="PS01081">
    <property type="entry name" value="HTH_TETR_1"/>
    <property type="match status" value="1"/>
</dbReference>
<proteinExistence type="predicted"/>
<name>A0A7W9WWB0_9BURK</name>
<keyword evidence="2" id="KW-0805">Transcription regulation</keyword>
<dbReference type="PANTHER" id="PTHR30055:SF181">
    <property type="entry name" value="BLR6905 PROTEIN"/>
    <property type="match status" value="1"/>
</dbReference>
<comment type="caution">
    <text evidence="7">The sequence shown here is derived from an EMBL/GenBank/DDBJ whole genome shotgun (WGS) entry which is preliminary data.</text>
</comment>
<evidence type="ECO:0000259" key="6">
    <source>
        <dbReference type="PROSITE" id="PS50977"/>
    </source>
</evidence>
<keyword evidence="4" id="KW-0804">Transcription</keyword>
<sequence length="271" mass="30769">MAAPSQTRVNVCMMRPNIQGSEPAMPRKVPTVDAALKIKAHDSEKSVTRRLAPEVRERQIVLKAVDHFATHGFSGSTRELARQLGVTQPLLYRYFPSKEALIDRVYEEVYEWDSSWENLIKDRSVPIQERMVKFYSSYSVVILRREWIRIFIFAGLTREGINSKYLARLRERVFLPVMAEIRSAYDLPAPAGARQREIDLELIWSLHASIFYLGVRKWIYGLPVTDDIDDHIARQVDAFLNGVPAALEHASKESARAKAGAKVASKSASKA</sequence>
<accession>A0A7W9WWB0</accession>
<dbReference type="Proteomes" id="UP000571554">
    <property type="component" value="Unassembled WGS sequence"/>
</dbReference>
<evidence type="ECO:0000313" key="8">
    <source>
        <dbReference type="Proteomes" id="UP000571554"/>
    </source>
</evidence>
<keyword evidence="8" id="KW-1185">Reference proteome</keyword>
<dbReference type="Pfam" id="PF00440">
    <property type="entry name" value="TetR_N"/>
    <property type="match status" value="1"/>
</dbReference>
<dbReference type="AlphaFoldDB" id="A0A7W9WWB0"/>
<dbReference type="PRINTS" id="PR00455">
    <property type="entry name" value="HTHTETR"/>
</dbReference>
<dbReference type="EMBL" id="JACHBW010000030">
    <property type="protein sequence ID" value="MBB6106679.1"/>
    <property type="molecule type" value="Genomic_DNA"/>
</dbReference>
<gene>
    <name evidence="7" type="ORF">F4827_006555</name>
</gene>
<feature type="DNA-binding region" description="H-T-H motif" evidence="5">
    <location>
        <begin position="76"/>
        <end position="95"/>
    </location>
</feature>
<feature type="domain" description="HTH tetR-type" evidence="6">
    <location>
        <begin position="54"/>
        <end position="113"/>
    </location>
</feature>
<evidence type="ECO:0000256" key="3">
    <source>
        <dbReference type="ARBA" id="ARBA00023125"/>
    </source>
</evidence>
<dbReference type="Gene3D" id="1.10.357.10">
    <property type="entry name" value="Tetracycline Repressor, domain 2"/>
    <property type="match status" value="1"/>
</dbReference>
<protein>
    <submittedName>
        <fullName evidence="7">AcrR family transcriptional regulator</fullName>
    </submittedName>
</protein>
<evidence type="ECO:0000256" key="1">
    <source>
        <dbReference type="ARBA" id="ARBA00022491"/>
    </source>
</evidence>
<dbReference type="InterPro" id="IPR023772">
    <property type="entry name" value="DNA-bd_HTH_TetR-type_CS"/>
</dbReference>
<keyword evidence="1" id="KW-0678">Repressor</keyword>
<keyword evidence="3 5" id="KW-0238">DNA-binding</keyword>
<evidence type="ECO:0000256" key="4">
    <source>
        <dbReference type="ARBA" id="ARBA00023163"/>
    </source>
</evidence>
<evidence type="ECO:0000256" key="5">
    <source>
        <dbReference type="PROSITE-ProRule" id="PRU00335"/>
    </source>
</evidence>
<evidence type="ECO:0000313" key="7">
    <source>
        <dbReference type="EMBL" id="MBB6106679.1"/>
    </source>
</evidence>